<proteinExistence type="predicted"/>
<keyword evidence="1" id="KW-0812">Transmembrane</keyword>
<name>A0A498H165_9EURY</name>
<evidence type="ECO:0000313" key="2">
    <source>
        <dbReference type="EMBL" id="RXE56679.1"/>
    </source>
</evidence>
<comment type="caution">
    <text evidence="2">The sequence shown here is derived from an EMBL/GenBank/DDBJ whole genome shotgun (WGS) entry which is preliminary data.</text>
</comment>
<feature type="transmembrane region" description="Helical" evidence="1">
    <location>
        <begin position="109"/>
        <end position="128"/>
    </location>
</feature>
<gene>
    <name evidence="2" type="ORF">ABH15_00380</name>
</gene>
<accession>A0A498H165</accession>
<evidence type="ECO:0000313" key="3">
    <source>
        <dbReference type="Proteomes" id="UP000290932"/>
    </source>
</evidence>
<feature type="transmembrane region" description="Helical" evidence="1">
    <location>
        <begin position="77"/>
        <end position="103"/>
    </location>
</feature>
<sequence>MSGRPGRAKVWLFLTFGLALLAAGVLLPFSSMPDRTSAYLIVAGVALSVAAGVQTLTTRERRPPVEEDERDRRIRRAAYACSWQVSFFLVIVMLFLDYAGIVGMSGRDAFALTFFALGITASAALYLLNRQGDVE</sequence>
<keyword evidence="1" id="KW-0472">Membrane</keyword>
<dbReference type="EMBL" id="LHQS01000001">
    <property type="protein sequence ID" value="RXE56679.1"/>
    <property type="molecule type" value="Genomic_DNA"/>
</dbReference>
<dbReference type="RefSeq" id="WP_128692391.1">
    <property type="nucleotide sequence ID" value="NZ_LHQS01000001.1"/>
</dbReference>
<keyword evidence="1" id="KW-1133">Transmembrane helix</keyword>
<feature type="transmembrane region" description="Helical" evidence="1">
    <location>
        <begin position="37"/>
        <end position="56"/>
    </location>
</feature>
<evidence type="ECO:0008006" key="4">
    <source>
        <dbReference type="Google" id="ProtNLM"/>
    </source>
</evidence>
<feature type="transmembrane region" description="Helical" evidence="1">
    <location>
        <begin position="12"/>
        <end position="31"/>
    </location>
</feature>
<reference evidence="2 3" key="1">
    <citation type="journal article" date="2015" name="Int. J. Syst. Evol. Microbiol.">
        <title>Methanoculleus taiwanensis sp. nov., a methanogen isolated from deep marine sediment at the deformation front area near Taiwan.</title>
        <authorList>
            <person name="Weng C.Y."/>
            <person name="Chen S.C."/>
            <person name="Lai M.C."/>
            <person name="Wu S.Y."/>
            <person name="Lin S."/>
            <person name="Yang T.F."/>
            <person name="Chen P.C."/>
        </authorList>
    </citation>
    <scope>NUCLEOTIDE SEQUENCE [LARGE SCALE GENOMIC DNA]</scope>
    <source>
        <strain evidence="2 3">CYW4</strain>
    </source>
</reference>
<protein>
    <recommendedName>
        <fullName evidence="4">DUF2178 domain-containing protein</fullName>
    </recommendedName>
</protein>
<dbReference type="Proteomes" id="UP000290932">
    <property type="component" value="Unassembled WGS sequence"/>
</dbReference>
<keyword evidence="3" id="KW-1185">Reference proteome</keyword>
<dbReference type="AlphaFoldDB" id="A0A498H165"/>
<evidence type="ECO:0000256" key="1">
    <source>
        <dbReference type="SAM" id="Phobius"/>
    </source>
</evidence>
<organism evidence="2 3">
    <name type="scientific">Methanoculleus taiwanensis</name>
    <dbReference type="NCBI Taxonomy" id="1550565"/>
    <lineage>
        <taxon>Archaea</taxon>
        <taxon>Methanobacteriati</taxon>
        <taxon>Methanobacteriota</taxon>
        <taxon>Stenosarchaea group</taxon>
        <taxon>Methanomicrobia</taxon>
        <taxon>Methanomicrobiales</taxon>
        <taxon>Methanomicrobiaceae</taxon>
        <taxon>Methanoculleus</taxon>
    </lineage>
</organism>